<evidence type="ECO:0000313" key="2">
    <source>
        <dbReference type="EMBL" id="KAL0910443.1"/>
    </source>
</evidence>
<reference evidence="2 3" key="1">
    <citation type="journal article" date="2024" name="Plant Biotechnol. J.">
        <title>Dendrobium thyrsiflorum genome and its molecular insights into genes involved in important horticultural traits.</title>
        <authorList>
            <person name="Chen B."/>
            <person name="Wang J.Y."/>
            <person name="Zheng P.J."/>
            <person name="Li K.L."/>
            <person name="Liang Y.M."/>
            <person name="Chen X.F."/>
            <person name="Zhang C."/>
            <person name="Zhao X."/>
            <person name="He X."/>
            <person name="Zhang G.Q."/>
            <person name="Liu Z.J."/>
            <person name="Xu Q."/>
        </authorList>
    </citation>
    <scope>NUCLEOTIDE SEQUENCE [LARGE SCALE GENOMIC DNA]</scope>
    <source>
        <strain evidence="2">GZMU011</strain>
    </source>
</reference>
<protein>
    <submittedName>
        <fullName evidence="2">Uncharacterized protein</fullName>
    </submittedName>
</protein>
<comment type="caution">
    <text evidence="2">The sequence shown here is derived from an EMBL/GenBank/DDBJ whole genome shotgun (WGS) entry which is preliminary data.</text>
</comment>
<feature type="compositionally biased region" description="Basic and acidic residues" evidence="1">
    <location>
        <begin position="45"/>
        <end position="59"/>
    </location>
</feature>
<feature type="region of interest" description="Disordered" evidence="1">
    <location>
        <begin position="40"/>
        <end position="59"/>
    </location>
</feature>
<proteinExistence type="predicted"/>
<evidence type="ECO:0000313" key="3">
    <source>
        <dbReference type="Proteomes" id="UP001552299"/>
    </source>
</evidence>
<gene>
    <name evidence="2" type="ORF">M5K25_021427</name>
</gene>
<dbReference type="EMBL" id="JANQDX010000016">
    <property type="protein sequence ID" value="KAL0910443.1"/>
    <property type="molecule type" value="Genomic_DNA"/>
</dbReference>
<dbReference type="AlphaFoldDB" id="A0ABD0UCK2"/>
<accession>A0ABD0UCK2</accession>
<sequence>MGAIIRGRCSVGSLGTWAPLTLVITTIRLSAYAAATLRPQAHSGAELERSEERSLNIGR</sequence>
<organism evidence="2 3">
    <name type="scientific">Dendrobium thyrsiflorum</name>
    <name type="common">Pinecone-like raceme dendrobium</name>
    <name type="synonym">Orchid</name>
    <dbReference type="NCBI Taxonomy" id="117978"/>
    <lineage>
        <taxon>Eukaryota</taxon>
        <taxon>Viridiplantae</taxon>
        <taxon>Streptophyta</taxon>
        <taxon>Embryophyta</taxon>
        <taxon>Tracheophyta</taxon>
        <taxon>Spermatophyta</taxon>
        <taxon>Magnoliopsida</taxon>
        <taxon>Liliopsida</taxon>
        <taxon>Asparagales</taxon>
        <taxon>Orchidaceae</taxon>
        <taxon>Epidendroideae</taxon>
        <taxon>Malaxideae</taxon>
        <taxon>Dendrobiinae</taxon>
        <taxon>Dendrobium</taxon>
    </lineage>
</organism>
<dbReference type="Proteomes" id="UP001552299">
    <property type="component" value="Unassembled WGS sequence"/>
</dbReference>
<evidence type="ECO:0000256" key="1">
    <source>
        <dbReference type="SAM" id="MobiDB-lite"/>
    </source>
</evidence>
<name>A0ABD0UCK2_DENTH</name>
<keyword evidence="3" id="KW-1185">Reference proteome</keyword>